<evidence type="ECO:0000313" key="1">
    <source>
        <dbReference type="EMBL" id="CAG8439276.1"/>
    </source>
</evidence>
<accession>A0A9N8V6H2</accession>
<name>A0A9N8V6H2_9GLOM</name>
<proteinExistence type="predicted"/>
<dbReference type="EMBL" id="CAJVPV010000032">
    <property type="protein sequence ID" value="CAG8439276.1"/>
    <property type="molecule type" value="Genomic_DNA"/>
</dbReference>
<keyword evidence="2" id="KW-1185">Reference proteome</keyword>
<comment type="caution">
    <text evidence="1">The sequence shown here is derived from an EMBL/GenBank/DDBJ whole genome shotgun (WGS) entry which is preliminary data.</text>
</comment>
<reference evidence="1" key="1">
    <citation type="submission" date="2021-06" db="EMBL/GenBank/DDBJ databases">
        <authorList>
            <person name="Kallberg Y."/>
            <person name="Tangrot J."/>
            <person name="Rosling A."/>
        </authorList>
    </citation>
    <scope>NUCLEOTIDE SEQUENCE</scope>
    <source>
        <strain evidence="1">CL551</strain>
    </source>
</reference>
<dbReference type="AlphaFoldDB" id="A0A9N8V6H2"/>
<dbReference type="Proteomes" id="UP000789342">
    <property type="component" value="Unassembled WGS sequence"/>
</dbReference>
<sequence>MTGHAISIRTARGKREYILPSKCSETIIFGWHKLSNLGPQWPSGMQLQNLLVDTPKNSVGLSCQI</sequence>
<protein>
    <submittedName>
        <fullName evidence="1">4801_t:CDS:1</fullName>
    </submittedName>
</protein>
<gene>
    <name evidence="1" type="ORF">AMORRO_LOCUS155</name>
</gene>
<evidence type="ECO:0000313" key="2">
    <source>
        <dbReference type="Proteomes" id="UP000789342"/>
    </source>
</evidence>
<organism evidence="1 2">
    <name type="scientific">Acaulospora morrowiae</name>
    <dbReference type="NCBI Taxonomy" id="94023"/>
    <lineage>
        <taxon>Eukaryota</taxon>
        <taxon>Fungi</taxon>
        <taxon>Fungi incertae sedis</taxon>
        <taxon>Mucoromycota</taxon>
        <taxon>Glomeromycotina</taxon>
        <taxon>Glomeromycetes</taxon>
        <taxon>Diversisporales</taxon>
        <taxon>Acaulosporaceae</taxon>
        <taxon>Acaulospora</taxon>
    </lineage>
</organism>